<accession>A0ABU0X8J9</accession>
<reference evidence="1 2" key="1">
    <citation type="submission" date="2017-06" db="EMBL/GenBank/DDBJ databases">
        <title>Cultured bacterium strain Saccharothrix yanglingensis Hhs.015.</title>
        <authorList>
            <person name="Xia Y."/>
        </authorList>
    </citation>
    <scope>NUCLEOTIDE SEQUENCE [LARGE SCALE GENOMIC DNA]</scope>
    <source>
        <strain evidence="1 2">Hhs.015</strain>
    </source>
</reference>
<comment type="caution">
    <text evidence="1">The sequence shown here is derived from an EMBL/GenBank/DDBJ whole genome shotgun (WGS) entry which is preliminary data.</text>
</comment>
<dbReference type="PANTHER" id="PTHR48228">
    <property type="entry name" value="SUCCINYL-COA--D-CITRAMALATE COA-TRANSFERASE"/>
    <property type="match status" value="1"/>
</dbReference>
<dbReference type="InterPro" id="IPR023606">
    <property type="entry name" value="CoA-Trfase_III_dom_1_sf"/>
</dbReference>
<keyword evidence="2" id="KW-1185">Reference proteome</keyword>
<dbReference type="EMBL" id="NSDM01000015">
    <property type="protein sequence ID" value="MDQ2588033.1"/>
    <property type="molecule type" value="Genomic_DNA"/>
</dbReference>
<dbReference type="Proteomes" id="UP001225605">
    <property type="component" value="Unassembled WGS sequence"/>
</dbReference>
<dbReference type="InterPro" id="IPR003673">
    <property type="entry name" value="CoA-Trfase_fam_III"/>
</dbReference>
<protein>
    <submittedName>
        <fullName evidence="1">Carnitine dehydratase</fullName>
    </submittedName>
</protein>
<dbReference type="InterPro" id="IPR050509">
    <property type="entry name" value="CoA-transferase_III"/>
</dbReference>
<evidence type="ECO:0000313" key="2">
    <source>
        <dbReference type="Proteomes" id="UP001225605"/>
    </source>
</evidence>
<dbReference type="SUPFAM" id="SSF89796">
    <property type="entry name" value="CoA-transferase family III (CaiB/BaiF)"/>
    <property type="match status" value="2"/>
</dbReference>
<dbReference type="Gene3D" id="3.40.50.10540">
    <property type="entry name" value="Crotonobetainyl-coa:carnitine coa-transferase, domain 1"/>
    <property type="match status" value="2"/>
</dbReference>
<evidence type="ECO:0000313" key="1">
    <source>
        <dbReference type="EMBL" id="MDQ2588033.1"/>
    </source>
</evidence>
<dbReference type="Pfam" id="PF02515">
    <property type="entry name" value="CoA_transf_3"/>
    <property type="match status" value="1"/>
</dbReference>
<sequence length="463" mass="48059">MTAQITRRAPARAAVPWAGPVDLPLAGELDVQAACGLMHVHGRRFGRPTPLGLDYASVVAAELAATGAAAAGLGHLRGLPPRVARTSVAQAALLAVSPYLAAATADDPEGPFHVGGPPFVSADGVAFEVETTDADAWCRFWTAAGVAPDTARAAWRPYAARHATATCPLPPGLTAVAARTPVEFLERTATTARVPLVRVSHRTVDHVPPHDLRPHAAPAPHPLRPATDHLPLSGLVVLESCTRVHGSLAGQLLRHLGATVIRVEPPGGDPRRDAAPRAAGVSAHFHALNHGKRSVCVDPATVAGRRELLDLVAAVDVLLHDWSPAAAPLRPRDAARVHPGLVQAHAATHLDTPPHAAGESAAQARAGVPGSLVTIVETYGAVVCAHGVVDALTRRATTGAGHTLTAPLLGAASRLNSRAARRDTAPRTAEVCTDLAALARDDRFARALTRDGCVVPTSPWEFT</sequence>
<name>A0ABU0X8J9_9PSEU</name>
<gene>
    <name evidence="1" type="ORF">CKY47_29530</name>
</gene>
<dbReference type="PANTHER" id="PTHR48228:SF5">
    <property type="entry name" value="ALPHA-METHYLACYL-COA RACEMASE"/>
    <property type="match status" value="1"/>
</dbReference>
<proteinExistence type="predicted"/>
<dbReference type="RefSeq" id="WP_306749669.1">
    <property type="nucleotide sequence ID" value="NZ_NSDM01000015.1"/>
</dbReference>
<organism evidence="1 2">
    <name type="scientific">Saccharothrix yanglingensis</name>
    <dbReference type="NCBI Taxonomy" id="659496"/>
    <lineage>
        <taxon>Bacteria</taxon>
        <taxon>Bacillati</taxon>
        <taxon>Actinomycetota</taxon>
        <taxon>Actinomycetes</taxon>
        <taxon>Pseudonocardiales</taxon>
        <taxon>Pseudonocardiaceae</taxon>
        <taxon>Saccharothrix</taxon>
    </lineage>
</organism>